<name>A0A369B0F1_9ENTE</name>
<evidence type="ECO:0000256" key="1">
    <source>
        <dbReference type="ARBA" id="ARBA00023125"/>
    </source>
</evidence>
<dbReference type="InterPro" id="IPR009057">
    <property type="entry name" value="Homeodomain-like_sf"/>
</dbReference>
<dbReference type="GO" id="GO:0003677">
    <property type="term" value="F:DNA binding"/>
    <property type="evidence" value="ECO:0007669"/>
    <property type="project" value="UniProtKB-UniRule"/>
</dbReference>
<evidence type="ECO:0000313" key="2">
    <source>
        <dbReference type="EMBL" id="RSU05704.1"/>
    </source>
</evidence>
<keyword evidence="1" id="KW-0238">DNA-binding</keyword>
<dbReference type="PROSITE" id="PS50977">
    <property type="entry name" value="HTH_TETR_2"/>
    <property type="match status" value="1"/>
</dbReference>
<dbReference type="OrthoDB" id="9810250at2"/>
<dbReference type="InterPro" id="IPR001647">
    <property type="entry name" value="HTH_TetR"/>
</dbReference>
<accession>A0A369B0F1</accession>
<organism evidence="2 3">
    <name type="scientific">Vagococcus fluvialis</name>
    <dbReference type="NCBI Taxonomy" id="2738"/>
    <lineage>
        <taxon>Bacteria</taxon>
        <taxon>Bacillati</taxon>
        <taxon>Bacillota</taxon>
        <taxon>Bacilli</taxon>
        <taxon>Lactobacillales</taxon>
        <taxon>Enterococcaceae</taxon>
        <taxon>Vagococcus</taxon>
    </lineage>
</organism>
<dbReference type="PANTHER" id="PTHR43479">
    <property type="entry name" value="ACREF/ENVCD OPERON REPRESSOR-RELATED"/>
    <property type="match status" value="1"/>
</dbReference>
<sequence>MVTDSVDDKIWEAFERLLMDNNQQFSDIRVGQICKVADIHRSTFYRHFEDKYQLLEYGLKKLWQDYFDLSKKARVYEPFQTAESFYTKSKGKKLINKHLSDDNFIEVVDHFFLEQMKAAVLDVLPQDIDLPKELIALYTVTNIQVVEEWQKQEKLSLTAKELDDYYQQLVMKSLSFDLEQ</sequence>
<dbReference type="EMBL" id="NGJX01000001">
    <property type="protein sequence ID" value="RSU05704.1"/>
    <property type="molecule type" value="Genomic_DNA"/>
</dbReference>
<evidence type="ECO:0000313" key="3">
    <source>
        <dbReference type="Proteomes" id="UP000288197"/>
    </source>
</evidence>
<dbReference type="SUPFAM" id="SSF46689">
    <property type="entry name" value="Homeodomain-like"/>
    <property type="match status" value="1"/>
</dbReference>
<proteinExistence type="predicted"/>
<dbReference type="AlphaFoldDB" id="A0A369B0F1"/>
<dbReference type="PANTHER" id="PTHR43479:SF16">
    <property type="entry name" value="HTH TETR-TYPE DOMAIN-CONTAINING PROTEIN"/>
    <property type="match status" value="1"/>
</dbReference>
<dbReference type="GeneID" id="63145408"/>
<gene>
    <name evidence="2" type="ORF">CBF32_01520</name>
</gene>
<dbReference type="InterPro" id="IPR050624">
    <property type="entry name" value="HTH-type_Tx_Regulator"/>
</dbReference>
<comment type="caution">
    <text evidence="2">The sequence shown here is derived from an EMBL/GenBank/DDBJ whole genome shotgun (WGS) entry which is preliminary data.</text>
</comment>
<reference evidence="2 3" key="1">
    <citation type="submission" date="2017-05" db="EMBL/GenBank/DDBJ databases">
        <title>Vagococcus spp. assemblies.</title>
        <authorList>
            <person name="Gulvik C.A."/>
        </authorList>
    </citation>
    <scope>NUCLEOTIDE SEQUENCE [LARGE SCALE GENOMIC DNA]</scope>
    <source>
        <strain evidence="2 3">NCFB 2497</strain>
    </source>
</reference>
<keyword evidence="3" id="KW-1185">Reference proteome</keyword>
<dbReference type="RefSeq" id="WP_114288701.1">
    <property type="nucleotide sequence ID" value="NZ_CP081461.1"/>
</dbReference>
<dbReference type="Gene3D" id="1.10.357.10">
    <property type="entry name" value="Tetracycline Repressor, domain 2"/>
    <property type="match status" value="1"/>
</dbReference>
<dbReference type="Proteomes" id="UP000288197">
    <property type="component" value="Unassembled WGS sequence"/>
</dbReference>
<protein>
    <submittedName>
        <fullName evidence="2">Uncharacterized protein</fullName>
    </submittedName>
</protein>